<evidence type="ECO:0000313" key="2">
    <source>
        <dbReference type="Proteomes" id="UP001141806"/>
    </source>
</evidence>
<gene>
    <name evidence="1" type="ORF">NE237_015145</name>
</gene>
<dbReference type="AlphaFoldDB" id="A0A9Q0QQY4"/>
<dbReference type="EMBL" id="JAMYWD010000006">
    <property type="protein sequence ID" value="KAJ4968444.1"/>
    <property type="molecule type" value="Genomic_DNA"/>
</dbReference>
<reference evidence="1" key="1">
    <citation type="journal article" date="2023" name="Plant J.">
        <title>The genome of the king protea, Protea cynaroides.</title>
        <authorList>
            <person name="Chang J."/>
            <person name="Duong T.A."/>
            <person name="Schoeman C."/>
            <person name="Ma X."/>
            <person name="Roodt D."/>
            <person name="Barker N."/>
            <person name="Li Z."/>
            <person name="Van de Peer Y."/>
            <person name="Mizrachi E."/>
        </authorList>
    </citation>
    <scope>NUCLEOTIDE SEQUENCE</scope>
    <source>
        <tissue evidence="1">Young leaves</tissue>
    </source>
</reference>
<keyword evidence="2" id="KW-1185">Reference proteome</keyword>
<organism evidence="1 2">
    <name type="scientific">Protea cynaroides</name>
    <dbReference type="NCBI Taxonomy" id="273540"/>
    <lineage>
        <taxon>Eukaryota</taxon>
        <taxon>Viridiplantae</taxon>
        <taxon>Streptophyta</taxon>
        <taxon>Embryophyta</taxon>
        <taxon>Tracheophyta</taxon>
        <taxon>Spermatophyta</taxon>
        <taxon>Magnoliopsida</taxon>
        <taxon>Proteales</taxon>
        <taxon>Proteaceae</taxon>
        <taxon>Protea</taxon>
    </lineage>
</organism>
<comment type="caution">
    <text evidence="1">The sequence shown here is derived from an EMBL/GenBank/DDBJ whole genome shotgun (WGS) entry which is preliminary data.</text>
</comment>
<sequence length="131" mass="15416">MTYNVYLLLCYPRAILKPFPMQQINSLMSKKTKTKSIMMIKLQMSTSSFLSTYLMAINLDNEIDSTPKEAPPQFKGQKWQRSTDFDAKYTISAMESLIWMRFLPFTISFCINKFQLEGDSEENENIIYKYM</sequence>
<accession>A0A9Q0QQY4</accession>
<name>A0A9Q0QQY4_9MAGN</name>
<evidence type="ECO:0000313" key="1">
    <source>
        <dbReference type="EMBL" id="KAJ4968444.1"/>
    </source>
</evidence>
<dbReference type="Proteomes" id="UP001141806">
    <property type="component" value="Unassembled WGS sequence"/>
</dbReference>
<proteinExistence type="predicted"/>
<protein>
    <submittedName>
        <fullName evidence="1">Uncharacterized protein</fullName>
    </submittedName>
</protein>